<dbReference type="GO" id="GO:0038202">
    <property type="term" value="P:TORC1 signaling"/>
    <property type="evidence" value="ECO:0007669"/>
    <property type="project" value="TreeGrafter"/>
</dbReference>
<feature type="compositionally biased region" description="Acidic residues" evidence="5">
    <location>
        <begin position="39"/>
        <end position="55"/>
    </location>
</feature>
<evidence type="ECO:0000256" key="5">
    <source>
        <dbReference type="SAM" id="MobiDB-lite"/>
    </source>
</evidence>
<organism evidence="7 8">
    <name type="scientific">Pichia kudriavzevii</name>
    <name type="common">Yeast</name>
    <name type="synonym">Issatchenkia orientalis</name>
    <dbReference type="NCBI Taxonomy" id="4909"/>
    <lineage>
        <taxon>Eukaryota</taxon>
        <taxon>Fungi</taxon>
        <taxon>Dikarya</taxon>
        <taxon>Ascomycota</taxon>
        <taxon>Saccharomycotina</taxon>
        <taxon>Pichiomycetes</taxon>
        <taxon>Pichiales</taxon>
        <taxon>Pichiaceae</taxon>
        <taxon>Pichia</taxon>
    </lineage>
</organism>
<keyword evidence="4" id="KW-0469">Meiosis</keyword>
<dbReference type="Pfam" id="PF03666">
    <property type="entry name" value="NPR3"/>
    <property type="match status" value="1"/>
</dbReference>
<dbReference type="InterPro" id="IPR056603">
    <property type="entry name" value="HTH_NPRL3"/>
</dbReference>
<feature type="region of interest" description="Disordered" evidence="5">
    <location>
        <begin position="35"/>
        <end position="55"/>
    </location>
</feature>
<evidence type="ECO:0000313" key="7">
    <source>
        <dbReference type="EMBL" id="ONH73495.1"/>
    </source>
</evidence>
<evidence type="ECO:0000256" key="1">
    <source>
        <dbReference type="ARBA" id="ARBA00010546"/>
    </source>
</evidence>
<dbReference type="InterPro" id="IPR005365">
    <property type="entry name" value="Npr3"/>
</dbReference>
<dbReference type="GO" id="GO:0010508">
    <property type="term" value="P:positive regulation of autophagy"/>
    <property type="evidence" value="ECO:0007669"/>
    <property type="project" value="TreeGrafter"/>
</dbReference>
<feature type="region of interest" description="Disordered" evidence="5">
    <location>
        <begin position="418"/>
        <end position="488"/>
    </location>
</feature>
<feature type="compositionally biased region" description="Basic residues" evidence="5">
    <location>
        <begin position="84"/>
        <end position="93"/>
    </location>
</feature>
<accession>A0A1V2LKR5</accession>
<sequence length="623" mass="70853">MVFHYPPKPNGFGFQATPLDINEVHNEVEGLLVSSDSDISYDDGDDNEQDDGDFGDEEDEALEIEDMVFLGLPIHINDDGNWRVSKKSTRSRSKSTSTNQKSRKHSIHDIKLSGHSPIMSKKSELDGKDQPKESATDLDVLVYDGEKTVEKNHMYQFNMLFVLNPPVVEYNHRIDEMFHYIVSRVSLLLRYEQQKTNYVWIESQKILKLREELVNLPIKQQWKSIIEKSSLAKVIADTYKAVSKSEIVNIEINGKLNSFQIPIKKEFIRLPPSYLELPENSSLSSISPFNQLNSFESSTSLDHSNDIMGYFALILLDDCERVIRDIKAEKDSLIAGFIRMIKPNESLQRLSILSGLDAQEQEFKKKSLLLSNSNDESLDHLEQNDITKKKQRSSVSNDDIDATLDDLVEGLNSSSLRIETEKDKEGSSVMELDNVSVQDMENKSGYESFGNRRTDNSTEIDGISETKNVSDNSSKMPGPDNNGSKARTSSLNYAADNYAGRMINYSGSKKESELDLDNANSSLESNGYYNMYGTQRKIQFEEEEEEDTILLEPEVCSALERRWIAKLVEGQPTEIVNLFYKVLKHMNGRNAAEVFLMQENISRHDFKKLLDALGESIVSVRHW</sequence>
<feature type="compositionally biased region" description="Polar residues" evidence="5">
    <location>
        <begin position="465"/>
        <end position="488"/>
    </location>
</feature>
<gene>
    <name evidence="7" type="ORF">BOH78_3085</name>
</gene>
<evidence type="ECO:0000259" key="6">
    <source>
        <dbReference type="Pfam" id="PF24064"/>
    </source>
</evidence>
<evidence type="ECO:0000256" key="4">
    <source>
        <dbReference type="RuleBase" id="RU368069"/>
    </source>
</evidence>
<comment type="subcellular location">
    <subcellularLocation>
        <location evidence="4">Vacuole membrane</location>
        <topology evidence="4">Peripheral membrane protein</topology>
    </subcellularLocation>
</comment>
<dbReference type="EMBL" id="MQVM01000014">
    <property type="protein sequence ID" value="ONH73495.1"/>
    <property type="molecule type" value="Genomic_DNA"/>
</dbReference>
<feature type="region of interest" description="Disordered" evidence="5">
    <location>
        <begin position="81"/>
        <end position="110"/>
    </location>
</feature>
<dbReference type="GO" id="GO:1904262">
    <property type="term" value="P:negative regulation of TORC1 signaling"/>
    <property type="evidence" value="ECO:0007669"/>
    <property type="project" value="TreeGrafter"/>
</dbReference>
<comment type="similarity">
    <text evidence="1 4">Belongs to the NPR3 family.</text>
</comment>
<proteinExistence type="inferred from homology"/>
<name>A0A1V2LKR5_PICKU</name>
<keyword evidence="4" id="KW-0732">Signal</keyword>
<dbReference type="Proteomes" id="UP000189274">
    <property type="component" value="Unassembled WGS sequence"/>
</dbReference>
<dbReference type="GO" id="GO:0005774">
    <property type="term" value="C:vacuolar membrane"/>
    <property type="evidence" value="ECO:0007669"/>
    <property type="project" value="UniProtKB-SubCell"/>
</dbReference>
<dbReference type="GO" id="GO:0034198">
    <property type="term" value="P:cellular response to amino acid starvation"/>
    <property type="evidence" value="ECO:0007669"/>
    <property type="project" value="TreeGrafter"/>
</dbReference>
<evidence type="ECO:0000256" key="3">
    <source>
        <dbReference type="ARBA" id="ARBA00030028"/>
    </source>
</evidence>
<dbReference type="PANTHER" id="PTHR13153">
    <property type="entry name" value="CGTHBA PROTEIN -14 GENE PROTEIN"/>
    <property type="match status" value="1"/>
</dbReference>
<feature type="compositionally biased region" description="Basic and acidic residues" evidence="5">
    <location>
        <begin position="440"/>
        <end position="456"/>
    </location>
</feature>
<dbReference type="VEuPathDB" id="FungiDB:C5L36_0B04790"/>
<feature type="domain" description="GATOR1 complex protein NPRL3 C-terminal HTH" evidence="6">
    <location>
        <begin position="557"/>
        <end position="618"/>
    </location>
</feature>
<dbReference type="GO" id="GO:0051321">
    <property type="term" value="P:meiotic cell cycle"/>
    <property type="evidence" value="ECO:0007669"/>
    <property type="project" value="UniProtKB-UniRule"/>
</dbReference>
<reference evidence="8" key="1">
    <citation type="journal article" date="2017" name="Genome Announc.">
        <title>Genome sequences of Cyberlindnera fabianii 65, Pichia kudriavzevii 129, and Saccharomyces cerevisiae 131 isolated from fermented masau fruits in Zimbabwe.</title>
        <authorList>
            <person name="van Rijswijck I.M.H."/>
            <person name="Derks M.F.L."/>
            <person name="Abee T."/>
            <person name="de Ridder D."/>
            <person name="Smid E.J."/>
        </authorList>
    </citation>
    <scope>NUCLEOTIDE SEQUENCE [LARGE SCALE GENOMIC DNA]</scope>
    <source>
        <strain evidence="8">129</strain>
    </source>
</reference>
<comment type="caution">
    <text evidence="7">The sequence shown here is derived from an EMBL/GenBank/DDBJ whole genome shotgun (WGS) entry which is preliminary data.</text>
</comment>
<evidence type="ECO:0000313" key="8">
    <source>
        <dbReference type="Proteomes" id="UP000189274"/>
    </source>
</evidence>
<dbReference type="PANTHER" id="PTHR13153:SF5">
    <property type="entry name" value="GATOR COMPLEX PROTEIN NPRL3"/>
    <property type="match status" value="1"/>
</dbReference>
<evidence type="ECO:0000256" key="2">
    <source>
        <dbReference type="ARBA" id="ARBA00017880"/>
    </source>
</evidence>
<dbReference type="AlphaFoldDB" id="A0A1V2LKR5"/>
<protein>
    <recommendedName>
        <fullName evidence="2 4">Nitrogen permease regulator 3</fullName>
    </recommendedName>
    <alternativeName>
        <fullName evidence="3 4">Required for meiotic nuclear division protein 11</fullName>
    </alternativeName>
</protein>
<dbReference type="GO" id="GO:1990130">
    <property type="term" value="C:GATOR1 complex"/>
    <property type="evidence" value="ECO:0007669"/>
    <property type="project" value="TreeGrafter"/>
</dbReference>
<comment type="function">
    <text evidence="4">Mediates inactivation of the TORC1 complex in response to amino acid starvation. Required for meiotic nuclear division.</text>
</comment>
<dbReference type="Pfam" id="PF24064">
    <property type="entry name" value="HTH_NPRL3"/>
    <property type="match status" value="1"/>
</dbReference>